<dbReference type="GO" id="GO:0004499">
    <property type="term" value="F:N,N-dimethylaniline monooxygenase activity"/>
    <property type="evidence" value="ECO:0007669"/>
    <property type="project" value="InterPro"/>
</dbReference>
<dbReference type="SUPFAM" id="SSF51905">
    <property type="entry name" value="FAD/NAD(P)-binding domain"/>
    <property type="match status" value="2"/>
</dbReference>
<proteinExistence type="inferred from homology"/>
<reference evidence="11" key="1">
    <citation type="submission" date="2020-05" db="EMBL/GenBank/DDBJ databases">
        <authorList>
            <person name="Chiriac C."/>
            <person name="Salcher M."/>
            <person name="Ghai R."/>
            <person name="Kavagutti S V."/>
        </authorList>
    </citation>
    <scope>NUCLEOTIDE SEQUENCE</scope>
</reference>
<evidence type="ECO:0000256" key="2">
    <source>
        <dbReference type="ARBA" id="ARBA00009183"/>
    </source>
</evidence>
<dbReference type="Pfam" id="PF00743">
    <property type="entry name" value="FMO-like"/>
    <property type="match status" value="1"/>
</dbReference>
<evidence type="ECO:0000256" key="9">
    <source>
        <dbReference type="ARBA" id="ARBA00023136"/>
    </source>
</evidence>
<organism evidence="11">
    <name type="scientific">freshwater metagenome</name>
    <dbReference type="NCBI Taxonomy" id="449393"/>
    <lineage>
        <taxon>unclassified sequences</taxon>
        <taxon>metagenomes</taxon>
        <taxon>ecological metagenomes</taxon>
    </lineage>
</organism>
<keyword evidence="3" id="KW-0285">Flavoprotein</keyword>
<feature type="transmembrane region" description="Helical" evidence="10">
    <location>
        <begin position="372"/>
        <end position="400"/>
    </location>
</feature>
<feature type="transmembrane region" description="Helical" evidence="10">
    <location>
        <begin position="129"/>
        <end position="153"/>
    </location>
</feature>
<keyword evidence="7 10" id="KW-1133">Transmembrane helix</keyword>
<dbReference type="PRINTS" id="PR00370">
    <property type="entry name" value="FMOXYGENASE"/>
</dbReference>
<feature type="transmembrane region" description="Helical" evidence="10">
    <location>
        <begin position="292"/>
        <end position="312"/>
    </location>
</feature>
<keyword evidence="5" id="KW-0274">FAD</keyword>
<accession>A0A6J6M862</accession>
<feature type="transmembrane region" description="Helical" evidence="10">
    <location>
        <begin position="56"/>
        <end position="76"/>
    </location>
</feature>
<feature type="transmembrane region" description="Helical" evidence="10">
    <location>
        <begin position="442"/>
        <end position="462"/>
    </location>
</feature>
<sequence>MEKQKVRKASNALIRERRSLTTQRIVFLVIAAAAPLAAMIGNVPLAIVYGNGVGLPVAYLVASIVLICFSAGYAAMSRRVVNTGAFYTYISRALGKDIGVGAAYLALTSYTAMTCGLAGAFGYFMHELIFSAAGISVPWFLLSAIGIAIVAVLGYRSVDFSAKVLGILMIAEFAVLVVFECIVIAKKGTSAFPLESFTYHQATSGPFGIAALIAFTSFIGFESAALYGEETKNPEKSIPRATYIAVTSVGIFYVFTAWVIIGATGVSKLHSQASADGGVFVLNLLNQYGGEALFDIGAVLLCTSVLAGYSALHNAASRYLFALGRENIAPHIFGEYHKDFFSPHIASLAITGSASVVAVAFAVTGADPYKTFAASLIAVGTLGIVALQAFASLSVIVFFWKRKDRKWWSGFLAPLVGFIGLMGAFILAAVHYNTLTGSDNKWINLVPVLLVVITAGGIVNVVRIKRTKPVVYAKLASTQLRSKKAADIVAPAVNYNKKYCLVGAGPAGLVMARALIKEGVPFDWYERHSDVGGVWDMDNHGTPMYESAHFISSKYTSGFYGFPMPSNYPDYPSWHQILDYIRGFADAYNLKSRVNFGVSVVQALPIEADQWSVSLSNGKSEIYEGLINATGVTWHPNRPVIEGEAQFKGTIMHSVEYRSPSEFTGKRVLIVGAGNSGVDIASDAAQFSKKAFFSVRRGYRYIPKYIFGVPTDALISGKILPPKGVSINGDVTKMIDTLVGDLTRYGLPKPDHNLLASHPIMNTQVLHHLGHGDLIAKPDIESVDENGARFKDGSYEALDLIVLATGYSYSVPYLEQSEDEWRDGRPQLYLRILSRKHPNLYFIGYAEFADAAYKRFDEMAQMVVIDIRARVTGINYPELLELRKSDNPDLAGGHKYIDSPRHTNYIEVETYLNYLAILRDRFDWPEVDESTYQSLIR</sequence>
<keyword evidence="8" id="KW-0560">Oxidoreductase</keyword>
<dbReference type="GO" id="GO:0050661">
    <property type="term" value="F:NADP binding"/>
    <property type="evidence" value="ECO:0007669"/>
    <property type="project" value="InterPro"/>
</dbReference>
<dbReference type="Pfam" id="PF13520">
    <property type="entry name" value="AA_permease_2"/>
    <property type="match status" value="1"/>
</dbReference>
<comment type="similarity">
    <text evidence="2">Belongs to the FMO family.</text>
</comment>
<protein>
    <submittedName>
        <fullName evidence="11">Unannotated protein</fullName>
    </submittedName>
</protein>
<comment type="subcellular location">
    <subcellularLocation>
        <location evidence="1">Membrane</location>
        <topology evidence="1">Multi-pass membrane protein</topology>
    </subcellularLocation>
</comment>
<evidence type="ECO:0000313" key="11">
    <source>
        <dbReference type="EMBL" id="CAB4669188.1"/>
    </source>
</evidence>
<keyword evidence="6" id="KW-0521">NADP</keyword>
<dbReference type="AlphaFoldDB" id="A0A6J6M862"/>
<dbReference type="InterPro" id="IPR002293">
    <property type="entry name" value="AA/rel_permease1"/>
</dbReference>
<feature type="transmembrane region" description="Helical" evidence="10">
    <location>
        <begin position="25"/>
        <end position="50"/>
    </location>
</feature>
<dbReference type="GO" id="GO:0022857">
    <property type="term" value="F:transmembrane transporter activity"/>
    <property type="evidence" value="ECO:0007669"/>
    <property type="project" value="InterPro"/>
</dbReference>
<feature type="transmembrane region" description="Helical" evidence="10">
    <location>
        <begin position="407"/>
        <end position="430"/>
    </location>
</feature>
<dbReference type="InterPro" id="IPR036188">
    <property type="entry name" value="FAD/NAD-bd_sf"/>
</dbReference>
<evidence type="ECO:0000256" key="7">
    <source>
        <dbReference type="ARBA" id="ARBA00022989"/>
    </source>
</evidence>
<evidence type="ECO:0000256" key="5">
    <source>
        <dbReference type="ARBA" id="ARBA00022827"/>
    </source>
</evidence>
<dbReference type="InterPro" id="IPR050346">
    <property type="entry name" value="FMO-like"/>
</dbReference>
<feature type="transmembrane region" description="Helical" evidence="10">
    <location>
        <begin position="97"/>
        <end position="123"/>
    </location>
</feature>
<dbReference type="GO" id="GO:0050660">
    <property type="term" value="F:flavin adenine dinucleotide binding"/>
    <property type="evidence" value="ECO:0007669"/>
    <property type="project" value="InterPro"/>
</dbReference>
<dbReference type="Gene3D" id="3.50.50.60">
    <property type="entry name" value="FAD/NAD(P)-binding domain"/>
    <property type="match status" value="1"/>
</dbReference>
<dbReference type="EMBL" id="CAEZWQ010000125">
    <property type="protein sequence ID" value="CAB4669188.1"/>
    <property type="molecule type" value="Genomic_DNA"/>
</dbReference>
<keyword evidence="4 10" id="KW-0812">Transmembrane</keyword>
<dbReference type="GO" id="GO:0016020">
    <property type="term" value="C:membrane"/>
    <property type="evidence" value="ECO:0007669"/>
    <property type="project" value="UniProtKB-SubCell"/>
</dbReference>
<evidence type="ECO:0000256" key="6">
    <source>
        <dbReference type="ARBA" id="ARBA00022857"/>
    </source>
</evidence>
<evidence type="ECO:0000256" key="8">
    <source>
        <dbReference type="ARBA" id="ARBA00023002"/>
    </source>
</evidence>
<keyword evidence="9 10" id="KW-0472">Membrane</keyword>
<feature type="transmembrane region" description="Helical" evidence="10">
    <location>
        <begin position="205"/>
        <end position="228"/>
    </location>
</feature>
<dbReference type="Gene3D" id="1.20.1740.10">
    <property type="entry name" value="Amino acid/polyamine transporter I"/>
    <property type="match status" value="1"/>
</dbReference>
<dbReference type="InterPro" id="IPR000960">
    <property type="entry name" value="Flavin_mOase"/>
</dbReference>
<evidence type="ECO:0000256" key="3">
    <source>
        <dbReference type="ARBA" id="ARBA00022630"/>
    </source>
</evidence>
<evidence type="ECO:0000256" key="10">
    <source>
        <dbReference type="SAM" id="Phobius"/>
    </source>
</evidence>
<name>A0A6J6M862_9ZZZZ</name>
<dbReference type="PANTHER" id="PTHR23023">
    <property type="entry name" value="DIMETHYLANILINE MONOOXYGENASE"/>
    <property type="match status" value="1"/>
</dbReference>
<evidence type="ECO:0000256" key="4">
    <source>
        <dbReference type="ARBA" id="ARBA00022692"/>
    </source>
</evidence>
<feature type="transmembrane region" description="Helical" evidence="10">
    <location>
        <begin position="240"/>
        <end position="261"/>
    </location>
</feature>
<evidence type="ECO:0000256" key="1">
    <source>
        <dbReference type="ARBA" id="ARBA00004141"/>
    </source>
</evidence>
<feature type="transmembrane region" description="Helical" evidence="10">
    <location>
        <begin position="345"/>
        <end position="366"/>
    </location>
</feature>
<feature type="transmembrane region" description="Helical" evidence="10">
    <location>
        <begin position="165"/>
        <end position="185"/>
    </location>
</feature>
<gene>
    <name evidence="11" type="ORF">UFOPK2275_00965</name>
</gene>
<dbReference type="InterPro" id="IPR020946">
    <property type="entry name" value="Flavin_mOase-like"/>
</dbReference>